<organism evidence="1 2">
    <name type="scientific">Hypoxylon rubiginosum</name>
    <dbReference type="NCBI Taxonomy" id="110542"/>
    <lineage>
        <taxon>Eukaryota</taxon>
        <taxon>Fungi</taxon>
        <taxon>Dikarya</taxon>
        <taxon>Ascomycota</taxon>
        <taxon>Pezizomycotina</taxon>
        <taxon>Sordariomycetes</taxon>
        <taxon>Xylariomycetidae</taxon>
        <taxon>Xylariales</taxon>
        <taxon>Hypoxylaceae</taxon>
        <taxon>Hypoxylon</taxon>
    </lineage>
</organism>
<dbReference type="EMBL" id="MU394333">
    <property type="protein sequence ID" value="KAI6084767.1"/>
    <property type="molecule type" value="Genomic_DNA"/>
</dbReference>
<reference evidence="1 2" key="1">
    <citation type="journal article" date="2022" name="New Phytol.">
        <title>Ecological generalism drives hyperdiversity of secondary metabolite gene clusters in xylarialean endophytes.</title>
        <authorList>
            <person name="Franco M.E.E."/>
            <person name="Wisecaver J.H."/>
            <person name="Arnold A.E."/>
            <person name="Ju Y.M."/>
            <person name="Slot J.C."/>
            <person name="Ahrendt S."/>
            <person name="Moore L.P."/>
            <person name="Eastman K.E."/>
            <person name="Scott K."/>
            <person name="Konkel Z."/>
            <person name="Mondo S.J."/>
            <person name="Kuo A."/>
            <person name="Hayes R.D."/>
            <person name="Haridas S."/>
            <person name="Andreopoulos B."/>
            <person name="Riley R."/>
            <person name="LaButti K."/>
            <person name="Pangilinan J."/>
            <person name="Lipzen A."/>
            <person name="Amirebrahimi M."/>
            <person name="Yan J."/>
            <person name="Adam C."/>
            <person name="Keymanesh K."/>
            <person name="Ng V."/>
            <person name="Louie K."/>
            <person name="Northen T."/>
            <person name="Drula E."/>
            <person name="Henrissat B."/>
            <person name="Hsieh H.M."/>
            <person name="Youens-Clark K."/>
            <person name="Lutzoni F."/>
            <person name="Miadlikowska J."/>
            <person name="Eastwood D.C."/>
            <person name="Hamelin R.C."/>
            <person name="Grigoriev I.V."/>
            <person name="U'Ren J.M."/>
        </authorList>
    </citation>
    <scope>NUCLEOTIDE SEQUENCE [LARGE SCALE GENOMIC DNA]</scope>
    <source>
        <strain evidence="1 2">ER1909</strain>
    </source>
</reference>
<keyword evidence="2" id="KW-1185">Reference proteome</keyword>
<dbReference type="Proteomes" id="UP001497680">
    <property type="component" value="Unassembled WGS sequence"/>
</dbReference>
<evidence type="ECO:0000313" key="1">
    <source>
        <dbReference type="EMBL" id="KAI6084767.1"/>
    </source>
</evidence>
<proteinExistence type="predicted"/>
<keyword evidence="1" id="KW-0808">Transferase</keyword>
<comment type="caution">
    <text evidence="1">The sequence shown here is derived from an EMBL/GenBank/DDBJ whole genome shotgun (WGS) entry which is preliminary data.</text>
</comment>
<protein>
    <submittedName>
        <fullName evidence="1">PLP-dependent transferase</fullName>
    </submittedName>
</protein>
<gene>
    <name evidence="1" type="ORF">F4821DRAFT_166665</name>
</gene>
<accession>A0ACC0CW96</accession>
<evidence type="ECO:0000313" key="2">
    <source>
        <dbReference type="Proteomes" id="UP001497680"/>
    </source>
</evidence>
<name>A0ACC0CW96_9PEZI</name>
<sequence>MTATVAAAIEAATSRYVEKNPKSKPLFEKAKASLPGGNTRTLLYTAPFPIIIRKGDGHKLIDEDGNVYQDFVGEMTAGLFGHSHPRLQEAIISAVKNVGLSLGATNPYEQRYAELICSRFSLDRMRFTNSGTEANLHCLAAARRFTGRRKIMVFRGGYHGSVLSFPSDVSPNNVDLGDWVLVQYNDPDAVKQAFTKNSDIAAVIVEAMQGNGAIPATIEFLKTIRSETTKAGALFIIDEVVTSRLSPGGLRKLVGIEPDLVTLGKYLGGGMPFGAFGGRADIMSVYDPSVTGSLTHNGTFQNNTIMLNAGYVGLSEVYTPDVVELLNNRGEHMRRKLAEVFKGTKFCVTGRGSLMCVHATNTGMQPSQMTCKDDINAVDALDLRKLFWLDMLDAGFWVQPRGSIALNLQIPDEAIKEFIDATARFCDKYRDLVVLPKAS</sequence>